<dbReference type="PANTHER" id="PTHR47545">
    <property type="entry name" value="MULTIFUNCTIONAL CCA PROTEIN"/>
    <property type="match status" value="1"/>
</dbReference>
<dbReference type="InterPro" id="IPR006674">
    <property type="entry name" value="HD_domain"/>
</dbReference>
<dbReference type="InterPro" id="IPR050124">
    <property type="entry name" value="tRNA_CCA-adding_enzyme"/>
</dbReference>
<keyword evidence="3" id="KW-0808">Transferase</keyword>
<dbReference type="RefSeq" id="WP_167941193.1">
    <property type="nucleotide sequence ID" value="NZ_JAATJA010000002.1"/>
</dbReference>
<dbReference type="GO" id="GO:0000166">
    <property type="term" value="F:nucleotide binding"/>
    <property type="evidence" value="ECO:0007669"/>
    <property type="project" value="UniProtKB-KW"/>
</dbReference>
<dbReference type="Pfam" id="PF01966">
    <property type="entry name" value="HD"/>
    <property type="match status" value="1"/>
</dbReference>
<feature type="domain" description="HD" evidence="2">
    <location>
        <begin position="246"/>
        <end position="330"/>
    </location>
</feature>
<gene>
    <name evidence="3" type="ORF">GGQ74_001771</name>
</gene>
<dbReference type="EMBL" id="JAATJA010000002">
    <property type="protein sequence ID" value="NJB68098.1"/>
    <property type="molecule type" value="Genomic_DNA"/>
</dbReference>
<dbReference type="Gene3D" id="1.10.3090.10">
    <property type="entry name" value="cca-adding enzyme, domain 2"/>
    <property type="match status" value="1"/>
</dbReference>
<dbReference type="CDD" id="cd00077">
    <property type="entry name" value="HDc"/>
    <property type="match status" value="1"/>
</dbReference>
<dbReference type="InterPro" id="IPR006675">
    <property type="entry name" value="HDIG_dom"/>
</dbReference>
<evidence type="ECO:0000256" key="1">
    <source>
        <dbReference type="ARBA" id="ARBA00022741"/>
    </source>
</evidence>
<reference evidence="3 4" key="1">
    <citation type="submission" date="2020-03" db="EMBL/GenBank/DDBJ databases">
        <title>Genomic Encyclopedia of Type Strains, Phase IV (KMG-IV): sequencing the most valuable type-strain genomes for metagenomic binning, comparative biology and taxonomic classification.</title>
        <authorList>
            <person name="Goeker M."/>
        </authorList>
    </citation>
    <scope>NUCLEOTIDE SEQUENCE [LARGE SCALE GENOMIC DNA]</scope>
    <source>
        <strain evidence="3 4">DSM 24233</strain>
    </source>
</reference>
<dbReference type="AlphaFoldDB" id="A0A846QIN3"/>
<name>A0A846QIN3_9BACT</name>
<evidence type="ECO:0000313" key="4">
    <source>
        <dbReference type="Proteomes" id="UP000580856"/>
    </source>
</evidence>
<protein>
    <submittedName>
        <fullName evidence="3">Poly(A) polymerase</fullName>
        <ecNumber evidence="3">2.7.7.19</ecNumber>
    </submittedName>
</protein>
<keyword evidence="4" id="KW-1185">Reference proteome</keyword>
<dbReference type="NCBIfam" id="TIGR00277">
    <property type="entry name" value="HDIG"/>
    <property type="match status" value="1"/>
</dbReference>
<dbReference type="EC" id="2.7.7.19" evidence="3"/>
<keyword evidence="1" id="KW-0547">Nucleotide-binding</keyword>
<keyword evidence="3" id="KW-0548">Nucleotidyltransferase</keyword>
<dbReference type="Proteomes" id="UP000580856">
    <property type="component" value="Unassembled WGS sequence"/>
</dbReference>
<evidence type="ECO:0000313" key="3">
    <source>
        <dbReference type="EMBL" id="NJB68098.1"/>
    </source>
</evidence>
<organism evidence="3 4">
    <name type="scientific">Desulfobaculum xiamenense</name>
    <dbReference type="NCBI Taxonomy" id="995050"/>
    <lineage>
        <taxon>Bacteria</taxon>
        <taxon>Pseudomonadati</taxon>
        <taxon>Thermodesulfobacteriota</taxon>
        <taxon>Desulfovibrionia</taxon>
        <taxon>Desulfovibrionales</taxon>
        <taxon>Desulfovibrionaceae</taxon>
        <taxon>Desulfobaculum</taxon>
    </lineage>
</organism>
<evidence type="ECO:0000259" key="2">
    <source>
        <dbReference type="Pfam" id="PF01966"/>
    </source>
</evidence>
<accession>A0A846QIN3</accession>
<comment type="caution">
    <text evidence="3">The sequence shown here is derived from an EMBL/GenBank/DDBJ whole genome shotgun (WGS) entry which is preliminary data.</text>
</comment>
<sequence>MSEPYKDAVGICKTIMRNGYDAYVINARLQREIMEEGKEVELDIATDIDFKGLDKLFPEIAHPNEPKVLAALRENEVLYRFYPIEAEDGAYPEECVSRMTPRLLKRLEEHGDLPPTLACPYLPEAKDRYSGFKDLESGVVCLAGFADDTLKRDYLRGVRALRFAANYNLPIEENTWLAIVRGARRILDYVSVSDIMDEWRKVEAENMHKFVQLLFDCQLLHGLIPEVAALSRVVQRRNDDIEETVFEHTLSVMRHYPEESAYDWKGTLACMFHDVGKLYTGEFFEGSWHFYQHHRVGAQVTRKIMNRLRFASEDVDLVCNLVRNHKRFSFMLTDRGIRRFMALSEHKRIIEMERASVKAREGNYTEFNHNMKMMERTETPEEMLEPLLNGNEIMEFTGLHPGPSVGLIREALLQAQVAGDVASVPDAVEFVIRYKERENLS</sequence>
<dbReference type="InterPro" id="IPR003607">
    <property type="entry name" value="HD/PDEase_dom"/>
</dbReference>
<dbReference type="SUPFAM" id="SSF81891">
    <property type="entry name" value="Poly A polymerase C-terminal region-like"/>
    <property type="match status" value="1"/>
</dbReference>
<proteinExistence type="predicted"/>
<dbReference type="GO" id="GO:1990817">
    <property type="term" value="F:poly(A) RNA polymerase activity"/>
    <property type="evidence" value="ECO:0007669"/>
    <property type="project" value="UniProtKB-EC"/>
</dbReference>